<dbReference type="SUPFAM" id="SSF117018">
    <property type="entry name" value="ATP-dependent DNA ligase DNA-binding domain"/>
    <property type="match status" value="1"/>
</dbReference>
<comment type="catalytic activity">
    <reaction evidence="13 14">
        <text>ATP + (deoxyribonucleotide)n-3'-hydroxyl + 5'-phospho-(deoxyribonucleotide)m = (deoxyribonucleotide)n+m + AMP + diphosphate.</text>
        <dbReference type="EC" id="6.5.1.1"/>
    </reaction>
</comment>
<dbReference type="PROSITE" id="PS50160">
    <property type="entry name" value="DNA_LIGASE_A3"/>
    <property type="match status" value="1"/>
</dbReference>
<keyword evidence="6 14" id="KW-0547">Nucleotide-binding</keyword>
<dbReference type="PROSITE" id="PS00333">
    <property type="entry name" value="DNA_LIGASE_A2"/>
    <property type="match status" value="1"/>
</dbReference>
<dbReference type="Gene3D" id="3.30.1490.70">
    <property type="match status" value="1"/>
</dbReference>
<dbReference type="SUPFAM" id="SSF56091">
    <property type="entry name" value="DNA ligase/mRNA capping enzyme, catalytic domain"/>
    <property type="match status" value="1"/>
</dbReference>
<dbReference type="Pfam" id="PF01068">
    <property type="entry name" value="DNA_ligase_A_M"/>
    <property type="match status" value="1"/>
</dbReference>
<keyword evidence="3 14" id="KW-0436">Ligase</keyword>
<dbReference type="OrthoDB" id="206088at2759"/>
<dbReference type="InterPro" id="IPR012309">
    <property type="entry name" value="DNA_ligase_ATP-dep_C"/>
</dbReference>
<dbReference type="STRING" id="1344416.A0A139AVJ2"/>
<dbReference type="Gene3D" id="3.30.470.30">
    <property type="entry name" value="DNA ligase/mRNA capping enzyme"/>
    <property type="match status" value="1"/>
</dbReference>
<dbReference type="Gene3D" id="2.40.50.140">
    <property type="entry name" value="Nucleic acid-binding proteins"/>
    <property type="match status" value="1"/>
</dbReference>
<keyword evidence="9 14" id="KW-0233">DNA recombination</keyword>
<dbReference type="InterPro" id="IPR012310">
    <property type="entry name" value="DNA_ligase_ATP-dep_cent"/>
</dbReference>
<feature type="domain" description="ATP-dependent DNA ligase family profile" evidence="17">
    <location>
        <begin position="442"/>
        <end position="578"/>
    </location>
</feature>
<keyword evidence="11" id="KW-0539">Nucleus</keyword>
<dbReference type="CDD" id="cd07969">
    <property type="entry name" value="OBF_DNA_ligase_I"/>
    <property type="match status" value="1"/>
</dbReference>
<keyword evidence="12" id="KW-0131">Cell cycle</keyword>
<sequence>MDTDEVPKQSPPAEGPKKRKASPVRAPKTKAAKANLNDDVSNRNVKKVEEHDDDRGDESGHESEIDEAEVANVVLKAGGYDFGTWKKGEKVPYSALCRAFDLIEATTKRLEITNILSRFFKVVIETTPDCLLECLYLCINRLGAEYRNKELGIGESILTKAVASATGRSPEKIKADMEKMGDLGQVAQASRSNQPVMFKPKPLDVSKVFKFLKEISETSGKESQARKIDKIKQLLVACQENEPRYLIRSLEGKLRIGLAEQTVLVALASSVVMTDPELGKLKGEKLKDKIAEGAGVLKSVYSELPDYDMIVPAMLKYGIMNLADHCHLVPGIPLKPMLAHPTKSISEVLDRFEGIHFTCEWKYDGERAQIHLLENGETMVYSRNSEDLSKKYPDILERAAKIANEGVKSFVLDCEAVAWDKEEKKILPFQVLSTRKRKDVAVEDLKVQVCIFAFDLLYLNGKPLIKETFAERRRILHESFHAIEGEFAFAVHTNAQGAEDIQKELDESVAGGCEGLMVKTLDKDSSYEPSKRSRNWLKVKKDYLKGVGDTLDLVVIGAYLGRGKRVGVYGGYLLACYDPDKEEYQTICKIGTGFSEEDLKTQYDALKEHVVSEPKPYFLYSEDPRVKPDVWFEPSMVWEVQCADLSVSPVHKAAIGEVDDSKGISLRFPRFIRVRDDKNADDATSAEQVAEMYRSQKIHHQKGSSKDD</sequence>
<keyword evidence="4" id="KW-0132">Cell division</keyword>
<dbReference type="Pfam" id="PF04679">
    <property type="entry name" value="DNA_ligase_A_C"/>
    <property type="match status" value="1"/>
</dbReference>
<keyword evidence="8 14" id="KW-0067">ATP-binding</keyword>
<evidence type="ECO:0000313" key="18">
    <source>
        <dbReference type="EMBL" id="KXS20737.1"/>
    </source>
</evidence>
<dbReference type="GO" id="GO:1903461">
    <property type="term" value="P:Okazaki fragment processing involved in mitotic DNA replication"/>
    <property type="evidence" value="ECO:0007669"/>
    <property type="project" value="EnsemblFungi"/>
</dbReference>
<dbReference type="Proteomes" id="UP000070544">
    <property type="component" value="Unassembled WGS sequence"/>
</dbReference>
<accession>A0A139AVJ2</accession>
<dbReference type="GO" id="GO:0006284">
    <property type="term" value="P:base-excision repair"/>
    <property type="evidence" value="ECO:0007669"/>
    <property type="project" value="EnsemblFungi"/>
</dbReference>
<dbReference type="InterPro" id="IPR000977">
    <property type="entry name" value="DNA_ligase_ATP-dep"/>
</dbReference>
<dbReference type="GO" id="GO:0035753">
    <property type="term" value="P:maintenance of DNA trinucleotide repeats"/>
    <property type="evidence" value="ECO:0007669"/>
    <property type="project" value="EnsemblFungi"/>
</dbReference>
<dbReference type="FunFam" id="3.30.470.30:FF:000016">
    <property type="entry name" value="DNA ligase"/>
    <property type="match status" value="1"/>
</dbReference>
<dbReference type="EC" id="6.5.1.1" evidence="14"/>
<dbReference type="NCBIfam" id="TIGR00574">
    <property type="entry name" value="dnl1"/>
    <property type="match status" value="1"/>
</dbReference>
<dbReference type="GO" id="GO:0005524">
    <property type="term" value="F:ATP binding"/>
    <property type="evidence" value="ECO:0007669"/>
    <property type="project" value="UniProtKB-KW"/>
</dbReference>
<evidence type="ECO:0000256" key="4">
    <source>
        <dbReference type="ARBA" id="ARBA00022618"/>
    </source>
</evidence>
<feature type="region of interest" description="Disordered" evidence="16">
    <location>
        <begin position="1"/>
        <end position="64"/>
    </location>
</feature>
<comment type="subcellular location">
    <subcellularLocation>
        <location evidence="1">Nucleus</location>
    </subcellularLocation>
</comment>
<evidence type="ECO:0000256" key="15">
    <source>
        <dbReference type="RuleBase" id="RU004196"/>
    </source>
</evidence>
<keyword evidence="10 14" id="KW-0234">DNA repair</keyword>
<dbReference type="GO" id="GO:0005634">
    <property type="term" value="C:nucleus"/>
    <property type="evidence" value="ECO:0007669"/>
    <property type="project" value="UniProtKB-SubCell"/>
</dbReference>
<feature type="compositionally biased region" description="Basic residues" evidence="16">
    <location>
        <begin position="17"/>
        <end position="31"/>
    </location>
</feature>
<evidence type="ECO:0000256" key="11">
    <source>
        <dbReference type="ARBA" id="ARBA00023242"/>
    </source>
</evidence>
<evidence type="ECO:0000256" key="7">
    <source>
        <dbReference type="ARBA" id="ARBA00022763"/>
    </source>
</evidence>
<dbReference type="EMBL" id="KQ965734">
    <property type="protein sequence ID" value="KXS20737.1"/>
    <property type="molecule type" value="Genomic_DNA"/>
</dbReference>
<evidence type="ECO:0000256" key="10">
    <source>
        <dbReference type="ARBA" id="ARBA00023204"/>
    </source>
</evidence>
<dbReference type="GO" id="GO:0051301">
    <property type="term" value="P:cell division"/>
    <property type="evidence" value="ECO:0007669"/>
    <property type="project" value="UniProtKB-KW"/>
</dbReference>
<evidence type="ECO:0000256" key="2">
    <source>
        <dbReference type="ARBA" id="ARBA00007572"/>
    </source>
</evidence>
<name>A0A139AVJ2_GONPJ</name>
<dbReference type="GO" id="GO:0006289">
    <property type="term" value="P:nucleotide-excision repair"/>
    <property type="evidence" value="ECO:0007669"/>
    <property type="project" value="EnsemblFungi"/>
</dbReference>
<dbReference type="CDD" id="cd07900">
    <property type="entry name" value="Adenylation_DNA_ligase_I_Euk"/>
    <property type="match status" value="1"/>
</dbReference>
<reference evidence="18 19" key="1">
    <citation type="journal article" date="2015" name="Genome Biol. Evol.">
        <title>Phylogenomic analyses indicate that early fungi evolved digesting cell walls of algal ancestors of land plants.</title>
        <authorList>
            <person name="Chang Y."/>
            <person name="Wang S."/>
            <person name="Sekimoto S."/>
            <person name="Aerts A.L."/>
            <person name="Choi C."/>
            <person name="Clum A."/>
            <person name="LaButti K.M."/>
            <person name="Lindquist E.A."/>
            <person name="Yee Ngan C."/>
            <person name="Ohm R.A."/>
            <person name="Salamov A.A."/>
            <person name="Grigoriev I.V."/>
            <person name="Spatafora J.W."/>
            <person name="Berbee M.L."/>
        </authorList>
    </citation>
    <scope>NUCLEOTIDE SEQUENCE [LARGE SCALE GENOMIC DNA]</scope>
    <source>
        <strain evidence="18 19">JEL478</strain>
    </source>
</reference>
<gene>
    <name evidence="18" type="ORF">M427DRAFT_343777</name>
</gene>
<dbReference type="GO" id="GO:0006310">
    <property type="term" value="P:DNA recombination"/>
    <property type="evidence" value="ECO:0007669"/>
    <property type="project" value="UniProtKB-KW"/>
</dbReference>
<dbReference type="Gene3D" id="1.10.3260.10">
    <property type="entry name" value="DNA ligase, ATP-dependent, N-terminal domain"/>
    <property type="match status" value="1"/>
</dbReference>
<evidence type="ECO:0000256" key="16">
    <source>
        <dbReference type="SAM" id="MobiDB-lite"/>
    </source>
</evidence>
<dbReference type="FunFam" id="2.40.50.140:FF:000062">
    <property type="entry name" value="DNA ligase"/>
    <property type="match status" value="1"/>
</dbReference>
<evidence type="ECO:0000313" key="19">
    <source>
        <dbReference type="Proteomes" id="UP000070544"/>
    </source>
</evidence>
<proteinExistence type="inferred from homology"/>
<keyword evidence="5" id="KW-0235">DNA replication</keyword>
<dbReference type="PANTHER" id="PTHR45674:SF4">
    <property type="entry name" value="DNA LIGASE 1"/>
    <property type="match status" value="1"/>
</dbReference>
<dbReference type="GO" id="GO:0005739">
    <property type="term" value="C:mitochondrion"/>
    <property type="evidence" value="ECO:0007669"/>
    <property type="project" value="EnsemblFungi"/>
</dbReference>
<evidence type="ECO:0000256" key="13">
    <source>
        <dbReference type="ARBA" id="ARBA00034003"/>
    </source>
</evidence>
<dbReference type="InterPro" id="IPR016059">
    <property type="entry name" value="DNA_ligase_ATP-dep_CS"/>
</dbReference>
<dbReference type="AlphaFoldDB" id="A0A139AVJ2"/>
<dbReference type="InterPro" id="IPR012340">
    <property type="entry name" value="NA-bd_OB-fold"/>
</dbReference>
<dbReference type="FunFam" id="1.10.3260.10:FF:000001">
    <property type="entry name" value="DNA ligase"/>
    <property type="match status" value="1"/>
</dbReference>
<evidence type="ECO:0000256" key="3">
    <source>
        <dbReference type="ARBA" id="ARBA00022598"/>
    </source>
</evidence>
<evidence type="ECO:0000259" key="17">
    <source>
        <dbReference type="PROSITE" id="PS50160"/>
    </source>
</evidence>
<evidence type="ECO:0000256" key="1">
    <source>
        <dbReference type="ARBA" id="ARBA00004123"/>
    </source>
</evidence>
<dbReference type="InterPro" id="IPR050191">
    <property type="entry name" value="ATP-dep_DNA_ligase"/>
</dbReference>
<evidence type="ECO:0000256" key="6">
    <source>
        <dbReference type="ARBA" id="ARBA00022741"/>
    </source>
</evidence>
<keyword evidence="7 14" id="KW-0227">DNA damage</keyword>
<dbReference type="Pfam" id="PF04675">
    <property type="entry name" value="DNA_ligase_A_N"/>
    <property type="match status" value="1"/>
</dbReference>
<dbReference type="GO" id="GO:0003910">
    <property type="term" value="F:DNA ligase (ATP) activity"/>
    <property type="evidence" value="ECO:0007669"/>
    <property type="project" value="UniProtKB-EC"/>
</dbReference>
<dbReference type="SUPFAM" id="SSF50249">
    <property type="entry name" value="Nucleic acid-binding proteins"/>
    <property type="match status" value="1"/>
</dbReference>
<evidence type="ECO:0000256" key="9">
    <source>
        <dbReference type="ARBA" id="ARBA00023172"/>
    </source>
</evidence>
<dbReference type="OMA" id="WIKYKRD"/>
<dbReference type="GO" id="GO:0003677">
    <property type="term" value="F:DNA binding"/>
    <property type="evidence" value="ECO:0007669"/>
    <property type="project" value="InterPro"/>
</dbReference>
<dbReference type="InterPro" id="IPR036599">
    <property type="entry name" value="DNA_ligase_N_sf"/>
</dbReference>
<feature type="compositionally biased region" description="Basic and acidic residues" evidence="16">
    <location>
        <begin position="46"/>
        <end position="63"/>
    </location>
</feature>
<protein>
    <recommendedName>
        <fullName evidence="14">DNA ligase</fullName>
        <ecNumber evidence="14">6.5.1.1</ecNumber>
    </recommendedName>
</protein>
<dbReference type="GO" id="GO:0071897">
    <property type="term" value="P:DNA biosynthetic process"/>
    <property type="evidence" value="ECO:0007669"/>
    <property type="project" value="InterPro"/>
</dbReference>
<evidence type="ECO:0000256" key="12">
    <source>
        <dbReference type="ARBA" id="ARBA00023306"/>
    </source>
</evidence>
<dbReference type="PANTHER" id="PTHR45674">
    <property type="entry name" value="DNA LIGASE 1/3 FAMILY MEMBER"/>
    <property type="match status" value="1"/>
</dbReference>
<evidence type="ECO:0000256" key="8">
    <source>
        <dbReference type="ARBA" id="ARBA00022840"/>
    </source>
</evidence>
<keyword evidence="19" id="KW-1185">Reference proteome</keyword>
<evidence type="ECO:0000256" key="14">
    <source>
        <dbReference type="RuleBase" id="RU000617"/>
    </source>
</evidence>
<evidence type="ECO:0000256" key="5">
    <source>
        <dbReference type="ARBA" id="ARBA00022705"/>
    </source>
</evidence>
<dbReference type="InterPro" id="IPR012308">
    <property type="entry name" value="DNA_ligase_ATP-dep_N"/>
</dbReference>
<comment type="similarity">
    <text evidence="2 15">Belongs to the ATP-dependent DNA ligase family.</text>
</comment>
<dbReference type="PROSITE" id="PS00697">
    <property type="entry name" value="DNA_LIGASE_A1"/>
    <property type="match status" value="1"/>
</dbReference>
<organism evidence="18 19">
    <name type="scientific">Gonapodya prolifera (strain JEL478)</name>
    <name type="common">Monoblepharis prolifera</name>
    <dbReference type="NCBI Taxonomy" id="1344416"/>
    <lineage>
        <taxon>Eukaryota</taxon>
        <taxon>Fungi</taxon>
        <taxon>Fungi incertae sedis</taxon>
        <taxon>Chytridiomycota</taxon>
        <taxon>Chytridiomycota incertae sedis</taxon>
        <taxon>Monoblepharidomycetes</taxon>
        <taxon>Monoblepharidales</taxon>
        <taxon>Gonapodyaceae</taxon>
        <taxon>Gonapodya</taxon>
    </lineage>
</organism>